<organism evidence="4">
    <name type="scientific">Soboliphyme baturini</name>
    <dbReference type="NCBI Taxonomy" id="241478"/>
    <lineage>
        <taxon>Eukaryota</taxon>
        <taxon>Metazoa</taxon>
        <taxon>Ecdysozoa</taxon>
        <taxon>Nematoda</taxon>
        <taxon>Enoplea</taxon>
        <taxon>Dorylaimia</taxon>
        <taxon>Dioctophymatida</taxon>
        <taxon>Dioctophymatoidea</taxon>
        <taxon>Soboliphymatidae</taxon>
        <taxon>Soboliphyme</taxon>
    </lineage>
</organism>
<reference evidence="2 3" key="2">
    <citation type="submission" date="2018-11" db="EMBL/GenBank/DDBJ databases">
        <authorList>
            <consortium name="Pathogen Informatics"/>
        </authorList>
    </citation>
    <scope>NUCLEOTIDE SEQUENCE [LARGE SCALE GENOMIC DNA]</scope>
</reference>
<evidence type="ECO:0000313" key="3">
    <source>
        <dbReference type="Proteomes" id="UP000270296"/>
    </source>
</evidence>
<feature type="region of interest" description="Disordered" evidence="1">
    <location>
        <begin position="1"/>
        <end position="77"/>
    </location>
</feature>
<evidence type="ECO:0000313" key="4">
    <source>
        <dbReference type="WBParaSite" id="SBAD_0001258401-mRNA-1"/>
    </source>
</evidence>
<name>A0A183J8I1_9BILA</name>
<dbReference type="EMBL" id="UZAM01017139">
    <property type="protein sequence ID" value="VDP46145.1"/>
    <property type="molecule type" value="Genomic_DNA"/>
</dbReference>
<proteinExistence type="predicted"/>
<reference evidence="4" key="1">
    <citation type="submission" date="2016-06" db="UniProtKB">
        <authorList>
            <consortium name="WormBaseParasite"/>
        </authorList>
    </citation>
    <scope>IDENTIFICATION</scope>
</reference>
<evidence type="ECO:0000256" key="1">
    <source>
        <dbReference type="SAM" id="MobiDB-lite"/>
    </source>
</evidence>
<dbReference type="Proteomes" id="UP000270296">
    <property type="component" value="Unassembled WGS sequence"/>
</dbReference>
<keyword evidence="3" id="KW-1185">Reference proteome</keyword>
<dbReference type="WBParaSite" id="SBAD_0001258401-mRNA-1">
    <property type="protein sequence ID" value="SBAD_0001258401-mRNA-1"/>
    <property type="gene ID" value="SBAD_0001258401"/>
</dbReference>
<gene>
    <name evidence="2" type="ORF">SBAD_LOCUS12179</name>
</gene>
<dbReference type="AlphaFoldDB" id="A0A183J8I1"/>
<accession>A0A183J8I1</accession>
<protein>
    <submittedName>
        <fullName evidence="2 4">Uncharacterized protein</fullName>
    </submittedName>
</protein>
<evidence type="ECO:0000313" key="2">
    <source>
        <dbReference type="EMBL" id="VDP46145.1"/>
    </source>
</evidence>
<sequence>MNGAAVSDSLSFRPRGYSLPSDSPPSPYSPRCYSTSSFIASPDENRPNGSSASATTTDPPSGFRTLQTLDQLRVLRG</sequence>